<dbReference type="RefSeq" id="WP_050670226.1">
    <property type="nucleotide sequence ID" value="NZ_LAIR01000002.1"/>
</dbReference>
<feature type="domain" description="Protein-glutamine gamma-glutamyltransferase-like C-terminal" evidence="3">
    <location>
        <begin position="137"/>
        <end position="205"/>
    </location>
</feature>
<evidence type="ECO:0000259" key="3">
    <source>
        <dbReference type="Pfam" id="PF13559"/>
    </source>
</evidence>
<name>A0A0L6CJZ0_9MICO</name>
<dbReference type="Proteomes" id="UP000037397">
    <property type="component" value="Unassembled WGS sequence"/>
</dbReference>
<organism evidence="4 5">
    <name type="scientific">Luteipulveratus halotolerans</name>
    <dbReference type="NCBI Taxonomy" id="1631356"/>
    <lineage>
        <taxon>Bacteria</taxon>
        <taxon>Bacillati</taxon>
        <taxon>Actinomycetota</taxon>
        <taxon>Actinomycetes</taxon>
        <taxon>Micrococcales</taxon>
        <taxon>Dermacoccaceae</taxon>
        <taxon>Luteipulveratus</taxon>
    </lineage>
</organism>
<evidence type="ECO:0000313" key="4">
    <source>
        <dbReference type="EMBL" id="KNX37833.1"/>
    </source>
</evidence>
<sequence length="232" mass="24479">MLLQAACVRLAVPADPPLDPSGEQGRELLRAELRKLPYGDRRSLRERIMDWIGEQLDRAAASGASTIGKIVLLVAAALLLAVIAYAATRVRAGRRARGAPATDAVLHEPGLSAADYRRRAAAADSSGEHSAALLDWFRAIVRSGEERALLDDRPGGTAHELAAALGGFFPAEASALRTAGDSFDGVRYGGRRADAAASTAMRELDDRTARARPEHAAAQGDDGLVAPGRWAP</sequence>
<dbReference type="STRING" id="1631356.VV01_12810"/>
<dbReference type="AlphaFoldDB" id="A0A0L6CJZ0"/>
<dbReference type="Pfam" id="PF13559">
    <property type="entry name" value="DUF4129"/>
    <property type="match status" value="1"/>
</dbReference>
<comment type="caution">
    <text evidence="4">The sequence shown here is derived from an EMBL/GenBank/DDBJ whole genome shotgun (WGS) entry which is preliminary data.</text>
</comment>
<accession>A0A0L6CJZ0</accession>
<evidence type="ECO:0000313" key="5">
    <source>
        <dbReference type="Proteomes" id="UP000037397"/>
    </source>
</evidence>
<keyword evidence="2" id="KW-1133">Transmembrane helix</keyword>
<keyword evidence="2" id="KW-0472">Membrane</keyword>
<gene>
    <name evidence="4" type="ORF">VV01_12810</name>
</gene>
<proteinExistence type="predicted"/>
<dbReference type="InterPro" id="IPR025403">
    <property type="entry name" value="TgpA-like_C"/>
</dbReference>
<keyword evidence="2" id="KW-0812">Transmembrane</keyword>
<reference evidence="5" key="1">
    <citation type="submission" date="2015-03" db="EMBL/GenBank/DDBJ databases">
        <title>Luteipulveratus halotolerans sp. nov., a novel actinobacterium (Dermacoccaceae) from Sarawak, Malaysia.</title>
        <authorList>
            <person name="Juboi H."/>
            <person name="Basik A."/>
            <person name="Shamsul S.S."/>
            <person name="Arnold P."/>
            <person name="Schmitt E.K."/>
            <person name="Sanglier J.-J."/>
            <person name="Yeo T."/>
        </authorList>
    </citation>
    <scope>NUCLEOTIDE SEQUENCE [LARGE SCALE GENOMIC DNA]</scope>
    <source>
        <strain evidence="5">C296001</strain>
    </source>
</reference>
<dbReference type="OrthoDB" id="3389322at2"/>
<feature type="compositionally biased region" description="Basic and acidic residues" evidence="1">
    <location>
        <begin position="205"/>
        <end position="215"/>
    </location>
</feature>
<feature type="transmembrane region" description="Helical" evidence="2">
    <location>
        <begin position="66"/>
        <end position="87"/>
    </location>
</feature>
<evidence type="ECO:0000256" key="2">
    <source>
        <dbReference type="SAM" id="Phobius"/>
    </source>
</evidence>
<protein>
    <recommendedName>
        <fullName evidence="3">Protein-glutamine gamma-glutamyltransferase-like C-terminal domain-containing protein</fullName>
    </recommendedName>
</protein>
<dbReference type="EMBL" id="LAIR01000002">
    <property type="protein sequence ID" value="KNX37833.1"/>
    <property type="molecule type" value="Genomic_DNA"/>
</dbReference>
<feature type="region of interest" description="Disordered" evidence="1">
    <location>
        <begin position="205"/>
        <end position="232"/>
    </location>
</feature>
<evidence type="ECO:0000256" key="1">
    <source>
        <dbReference type="SAM" id="MobiDB-lite"/>
    </source>
</evidence>
<keyword evidence="5" id="KW-1185">Reference proteome</keyword>